<dbReference type="Pfam" id="PF09995">
    <property type="entry name" value="MPAB_Lcp_cat"/>
    <property type="match status" value="1"/>
</dbReference>
<dbReference type="VEuPathDB" id="FungiDB:ASPVEDRAFT_77965"/>
<accession>A0A1L9P3V5</accession>
<evidence type="ECO:0000313" key="3">
    <source>
        <dbReference type="EMBL" id="OJI96186.1"/>
    </source>
</evidence>
<dbReference type="InterPro" id="IPR018713">
    <property type="entry name" value="MPAB/Lcp_cat_dom"/>
</dbReference>
<reference evidence="4" key="1">
    <citation type="journal article" date="2017" name="Genome Biol.">
        <title>Comparative genomics reveals high biological diversity and specific adaptations in the industrially and medically important fungal genus Aspergillus.</title>
        <authorList>
            <person name="de Vries R.P."/>
            <person name="Riley R."/>
            <person name="Wiebenga A."/>
            <person name="Aguilar-Osorio G."/>
            <person name="Amillis S."/>
            <person name="Uchima C.A."/>
            <person name="Anderluh G."/>
            <person name="Asadollahi M."/>
            <person name="Askin M."/>
            <person name="Barry K."/>
            <person name="Battaglia E."/>
            <person name="Bayram O."/>
            <person name="Benocci T."/>
            <person name="Braus-Stromeyer S.A."/>
            <person name="Caldana C."/>
            <person name="Canovas D."/>
            <person name="Cerqueira G.C."/>
            <person name="Chen F."/>
            <person name="Chen W."/>
            <person name="Choi C."/>
            <person name="Clum A."/>
            <person name="Dos Santos R.A."/>
            <person name="Damasio A.R."/>
            <person name="Diallinas G."/>
            <person name="Emri T."/>
            <person name="Fekete E."/>
            <person name="Flipphi M."/>
            <person name="Freyberg S."/>
            <person name="Gallo A."/>
            <person name="Gournas C."/>
            <person name="Habgood R."/>
            <person name="Hainaut M."/>
            <person name="Harispe M.L."/>
            <person name="Henrissat B."/>
            <person name="Hilden K.S."/>
            <person name="Hope R."/>
            <person name="Hossain A."/>
            <person name="Karabika E."/>
            <person name="Karaffa L."/>
            <person name="Karanyi Z."/>
            <person name="Krasevec N."/>
            <person name="Kuo A."/>
            <person name="Kusch H."/>
            <person name="LaButti K."/>
            <person name="Lagendijk E.L."/>
            <person name="Lapidus A."/>
            <person name="Levasseur A."/>
            <person name="Lindquist E."/>
            <person name="Lipzen A."/>
            <person name="Logrieco A.F."/>
            <person name="MacCabe A."/>
            <person name="Maekelae M.R."/>
            <person name="Malavazi I."/>
            <person name="Melin P."/>
            <person name="Meyer V."/>
            <person name="Mielnichuk N."/>
            <person name="Miskei M."/>
            <person name="Molnar A.P."/>
            <person name="Mule G."/>
            <person name="Ngan C.Y."/>
            <person name="Orejas M."/>
            <person name="Orosz E."/>
            <person name="Ouedraogo J.P."/>
            <person name="Overkamp K.M."/>
            <person name="Park H.-S."/>
            <person name="Perrone G."/>
            <person name="Piumi F."/>
            <person name="Punt P.J."/>
            <person name="Ram A.F."/>
            <person name="Ramon A."/>
            <person name="Rauscher S."/>
            <person name="Record E."/>
            <person name="Riano-Pachon D.M."/>
            <person name="Robert V."/>
            <person name="Roehrig J."/>
            <person name="Ruller R."/>
            <person name="Salamov A."/>
            <person name="Salih N.S."/>
            <person name="Samson R.A."/>
            <person name="Sandor E."/>
            <person name="Sanguinetti M."/>
            <person name="Schuetze T."/>
            <person name="Sepcic K."/>
            <person name="Shelest E."/>
            <person name="Sherlock G."/>
            <person name="Sophianopoulou V."/>
            <person name="Squina F.M."/>
            <person name="Sun H."/>
            <person name="Susca A."/>
            <person name="Todd R.B."/>
            <person name="Tsang A."/>
            <person name="Unkles S.E."/>
            <person name="van de Wiele N."/>
            <person name="van Rossen-Uffink D."/>
            <person name="Oliveira J.V."/>
            <person name="Vesth T.C."/>
            <person name="Visser J."/>
            <person name="Yu J.-H."/>
            <person name="Zhou M."/>
            <person name="Andersen M.R."/>
            <person name="Archer D.B."/>
            <person name="Baker S.E."/>
            <person name="Benoit I."/>
            <person name="Brakhage A.A."/>
            <person name="Braus G.H."/>
            <person name="Fischer R."/>
            <person name="Frisvad J.C."/>
            <person name="Goldman G.H."/>
            <person name="Houbraken J."/>
            <person name="Oakley B."/>
            <person name="Pocsi I."/>
            <person name="Scazzocchio C."/>
            <person name="Seiboth B."/>
            <person name="vanKuyk P.A."/>
            <person name="Wortman J."/>
            <person name="Dyer P.S."/>
            <person name="Grigoriev I.V."/>
        </authorList>
    </citation>
    <scope>NUCLEOTIDE SEQUENCE [LARGE SCALE GENOMIC DNA]</scope>
    <source>
        <strain evidence="4">CBS 583.65</strain>
    </source>
</reference>
<evidence type="ECO:0000313" key="4">
    <source>
        <dbReference type="Proteomes" id="UP000184073"/>
    </source>
</evidence>
<proteinExistence type="predicted"/>
<organism evidence="3 4">
    <name type="scientific">Aspergillus versicolor CBS 583.65</name>
    <dbReference type="NCBI Taxonomy" id="1036611"/>
    <lineage>
        <taxon>Eukaryota</taxon>
        <taxon>Fungi</taxon>
        <taxon>Dikarya</taxon>
        <taxon>Ascomycota</taxon>
        <taxon>Pezizomycotina</taxon>
        <taxon>Eurotiomycetes</taxon>
        <taxon>Eurotiomycetidae</taxon>
        <taxon>Eurotiales</taxon>
        <taxon>Aspergillaceae</taxon>
        <taxon>Aspergillus</taxon>
        <taxon>Aspergillus subgen. Nidulantes</taxon>
    </lineage>
</organism>
<sequence length="489" mass="55576">MSVTTNKKGNRVEYHYWDYSFEWTDKHIPGSELEPWTRTCDTLADEANEILDALPAPANDPTKRDRYALLRDNYSSNPKLELLWTEINTVPEWVDWEQIARAQDLFWRYLIPVTNALTFVSLLGGMGAIRVGEILSRTGGFGAKVVRHRLLETVQHTIQVNNSPEAMKPGGEGHLASVRVRLLHSAVRRKIMGLVEQDPNYYDSERYGLPINDLDSFATINTFSSTVIWLGMPRQGIVLTPQEEEDYIALWRLVAWYMGAPTEPFESAAKAKITSESLLVNEFEPTDTGRILARNIAIGLENTAPIYASLEYMDALTRLLNGDQLSDELHIPQMGLYYKVLMWGYCFWVQVQAKTLPLIPAVDRYIIQNRKKMFWKHLMDEKEGLGKETVFDFKYIPSLKGKTRLGDRKKYFFKKPGVEILSYLGLLSAFATAGGLSTGIYFLFTRAFPQTQTVLPSLLQVVRERLATVPVEALTVPELVKGLRGKLSL</sequence>
<feature type="transmembrane region" description="Helical" evidence="1">
    <location>
        <begin position="420"/>
        <end position="444"/>
    </location>
</feature>
<dbReference type="STRING" id="1036611.A0A1L9P3V5"/>
<dbReference type="InterPro" id="IPR037473">
    <property type="entry name" value="Lcp-like"/>
</dbReference>
<dbReference type="GeneID" id="63731976"/>
<dbReference type="PANTHER" id="PTHR37539">
    <property type="entry name" value="SECRETED PROTEIN-RELATED"/>
    <property type="match status" value="1"/>
</dbReference>
<name>A0A1L9P3V5_ASPVE</name>
<dbReference type="EMBL" id="KV878125">
    <property type="protein sequence ID" value="OJI96186.1"/>
    <property type="molecule type" value="Genomic_DNA"/>
</dbReference>
<evidence type="ECO:0000259" key="2">
    <source>
        <dbReference type="Pfam" id="PF09995"/>
    </source>
</evidence>
<keyword evidence="1" id="KW-1133">Transmembrane helix</keyword>
<dbReference type="Proteomes" id="UP000184073">
    <property type="component" value="Unassembled WGS sequence"/>
</dbReference>
<keyword evidence="1" id="KW-0472">Membrane</keyword>
<gene>
    <name evidence="3" type="ORF">ASPVEDRAFT_77965</name>
</gene>
<protein>
    <recommendedName>
        <fullName evidence="2">ER-bound oxygenase mpaB/mpaB'/Rubber oxygenase catalytic domain-containing protein</fullName>
    </recommendedName>
</protein>
<dbReference type="AlphaFoldDB" id="A0A1L9P3V5"/>
<evidence type="ECO:0000256" key="1">
    <source>
        <dbReference type="SAM" id="Phobius"/>
    </source>
</evidence>
<dbReference type="PANTHER" id="PTHR37539:SF1">
    <property type="entry name" value="ER-BOUND OXYGENASE MPAB_MPAB'_RUBBER OXYGENASE CATALYTIC DOMAIN-CONTAINING PROTEIN"/>
    <property type="match status" value="1"/>
</dbReference>
<dbReference type="RefSeq" id="XP_040661949.1">
    <property type="nucleotide sequence ID" value="XM_040816465.1"/>
</dbReference>
<dbReference type="GO" id="GO:0016491">
    <property type="term" value="F:oxidoreductase activity"/>
    <property type="evidence" value="ECO:0007669"/>
    <property type="project" value="InterPro"/>
</dbReference>
<feature type="domain" description="ER-bound oxygenase mpaB/mpaB'/Rubber oxygenase catalytic" evidence="2">
    <location>
        <begin position="139"/>
        <end position="333"/>
    </location>
</feature>
<keyword evidence="1" id="KW-0812">Transmembrane</keyword>
<keyword evidence="4" id="KW-1185">Reference proteome</keyword>
<dbReference type="OrthoDB" id="6361347at2759"/>